<dbReference type="SUPFAM" id="SSF101801">
    <property type="entry name" value="Surface presentation of antigens (SPOA)"/>
    <property type="match status" value="1"/>
</dbReference>
<dbReference type="Pfam" id="PF01052">
    <property type="entry name" value="FliMN_C"/>
    <property type="match status" value="1"/>
</dbReference>
<keyword evidence="3" id="KW-0969">Cilium</keyword>
<name>A0A5B9R6Q0_9BACT</name>
<proteinExistence type="predicted"/>
<dbReference type="AlphaFoldDB" id="A0A5B9R6Q0"/>
<dbReference type="Proteomes" id="UP000325286">
    <property type="component" value="Chromosome"/>
</dbReference>
<evidence type="ECO:0000313" key="4">
    <source>
        <dbReference type="Proteomes" id="UP000325286"/>
    </source>
</evidence>
<dbReference type="InterPro" id="IPR036429">
    <property type="entry name" value="SpoA-like_sf"/>
</dbReference>
<keyword evidence="3" id="KW-0966">Cell projection</keyword>
<dbReference type="KEGG" id="rul:UC8_40320"/>
<evidence type="ECO:0000313" key="3">
    <source>
        <dbReference type="EMBL" id="QEG42003.1"/>
    </source>
</evidence>
<dbReference type="GO" id="GO:0050918">
    <property type="term" value="P:positive chemotaxis"/>
    <property type="evidence" value="ECO:0007669"/>
    <property type="project" value="TreeGrafter"/>
</dbReference>
<dbReference type="InterPro" id="IPR001543">
    <property type="entry name" value="FliN-like_C"/>
</dbReference>
<dbReference type="PANTHER" id="PTHR30034">
    <property type="entry name" value="FLAGELLAR MOTOR SWITCH PROTEIN FLIM"/>
    <property type="match status" value="1"/>
</dbReference>
<gene>
    <name evidence="3" type="primary">fliN_1</name>
    <name evidence="3" type="ORF">UC8_40320</name>
</gene>
<keyword evidence="3" id="KW-0282">Flagellum</keyword>
<keyword evidence="4" id="KW-1185">Reference proteome</keyword>
<dbReference type="EMBL" id="CP042914">
    <property type="protein sequence ID" value="QEG42003.1"/>
    <property type="molecule type" value="Genomic_DNA"/>
</dbReference>
<feature type="domain" description="Flagellar motor switch protein FliN-like C-terminal" evidence="2">
    <location>
        <begin position="102"/>
        <end position="169"/>
    </location>
</feature>
<accession>A0A5B9R6Q0</accession>
<organism evidence="3 4">
    <name type="scientific">Roseimaritima ulvae</name>
    <dbReference type="NCBI Taxonomy" id="980254"/>
    <lineage>
        <taxon>Bacteria</taxon>
        <taxon>Pseudomonadati</taxon>
        <taxon>Planctomycetota</taxon>
        <taxon>Planctomycetia</taxon>
        <taxon>Pirellulales</taxon>
        <taxon>Pirellulaceae</taxon>
        <taxon>Roseimaritima</taxon>
    </lineage>
</organism>
<protein>
    <submittedName>
        <fullName evidence="3">Flagellar motor switch protein FliN</fullName>
    </submittedName>
</protein>
<sequence>MDVVRGSSTHRSDRGRCPLAFSQRCQSSHKTRQPSPANGGFRKQFFSPFTGSDPLIVTQRRPSAHIHSQSRGDLRTPVRLTTSPSCADNDAMSPSTANYRSRVLNLKAPVSVTLARKRVALSGVLDIVPGTMLTFEKTCDELLELEVGGHPIATGEAVKVGDKFGLRIRTLGRPQTE</sequence>
<dbReference type="GO" id="GO:0071978">
    <property type="term" value="P:bacterial-type flagellum-dependent swarming motility"/>
    <property type="evidence" value="ECO:0007669"/>
    <property type="project" value="TreeGrafter"/>
</dbReference>
<evidence type="ECO:0000256" key="1">
    <source>
        <dbReference type="SAM" id="MobiDB-lite"/>
    </source>
</evidence>
<evidence type="ECO:0000259" key="2">
    <source>
        <dbReference type="Pfam" id="PF01052"/>
    </source>
</evidence>
<dbReference type="Gene3D" id="2.30.330.10">
    <property type="entry name" value="SpoA-like"/>
    <property type="match status" value="1"/>
</dbReference>
<dbReference type="PANTHER" id="PTHR30034:SF6">
    <property type="entry name" value="YOP PROTEINS TRANSLOCATION PROTEIN Q"/>
    <property type="match status" value="1"/>
</dbReference>
<feature type="region of interest" description="Disordered" evidence="1">
    <location>
        <begin position="1"/>
        <end position="44"/>
    </location>
</feature>
<reference evidence="3 4" key="1">
    <citation type="submission" date="2019-08" db="EMBL/GenBank/DDBJ databases">
        <title>Deep-cultivation of Planctomycetes and their phenomic and genomic characterization uncovers novel biology.</title>
        <authorList>
            <person name="Wiegand S."/>
            <person name="Jogler M."/>
            <person name="Boedeker C."/>
            <person name="Pinto D."/>
            <person name="Vollmers J."/>
            <person name="Rivas-Marin E."/>
            <person name="Kohn T."/>
            <person name="Peeters S.H."/>
            <person name="Heuer A."/>
            <person name="Rast P."/>
            <person name="Oberbeckmann S."/>
            <person name="Bunk B."/>
            <person name="Jeske O."/>
            <person name="Meyerdierks A."/>
            <person name="Storesund J.E."/>
            <person name="Kallscheuer N."/>
            <person name="Luecker S."/>
            <person name="Lage O.M."/>
            <person name="Pohl T."/>
            <person name="Merkel B.J."/>
            <person name="Hornburger P."/>
            <person name="Mueller R.-W."/>
            <person name="Bruemmer F."/>
            <person name="Labrenz M."/>
            <person name="Spormann A.M."/>
            <person name="Op den Camp H."/>
            <person name="Overmann J."/>
            <person name="Amann R."/>
            <person name="Jetten M.S.M."/>
            <person name="Mascher T."/>
            <person name="Medema M.H."/>
            <person name="Devos D.P."/>
            <person name="Kaster A.-K."/>
            <person name="Ovreas L."/>
            <person name="Rohde M."/>
            <person name="Galperin M.Y."/>
            <person name="Jogler C."/>
        </authorList>
    </citation>
    <scope>NUCLEOTIDE SEQUENCE [LARGE SCALE GENOMIC DNA]</scope>
    <source>
        <strain evidence="3 4">UC8</strain>
    </source>
</reference>